<dbReference type="Proteomes" id="UP001299220">
    <property type="component" value="Unassembled WGS sequence"/>
</dbReference>
<dbReference type="PANTHER" id="PTHR21310">
    <property type="entry name" value="AMINOGLYCOSIDE PHOSPHOTRANSFERASE-RELATED-RELATED"/>
    <property type="match status" value="1"/>
</dbReference>
<dbReference type="SUPFAM" id="SSF56112">
    <property type="entry name" value="Protein kinase-like (PK-like)"/>
    <property type="match status" value="1"/>
</dbReference>
<organism evidence="2 3">
    <name type="scientific">Anaeromassilibacillus senegalensis</name>
    <dbReference type="NCBI Taxonomy" id="1673717"/>
    <lineage>
        <taxon>Bacteria</taxon>
        <taxon>Bacillati</taxon>
        <taxon>Bacillota</taxon>
        <taxon>Clostridia</taxon>
        <taxon>Eubacteriales</taxon>
        <taxon>Acutalibacteraceae</taxon>
        <taxon>Anaeromassilibacillus</taxon>
    </lineage>
</organism>
<dbReference type="EMBL" id="JAFBIT010000001">
    <property type="protein sequence ID" value="MCF2651531.1"/>
    <property type="molecule type" value="Genomic_DNA"/>
</dbReference>
<name>A0ABS9CK75_9FIRM</name>
<dbReference type="Gene3D" id="3.90.1200.10">
    <property type="match status" value="1"/>
</dbReference>
<comment type="caution">
    <text evidence="2">The sequence shown here is derived from an EMBL/GenBank/DDBJ whole genome shotgun (WGS) entry which is preliminary data.</text>
</comment>
<dbReference type="RefSeq" id="WP_235322543.1">
    <property type="nucleotide sequence ID" value="NZ_JAFBIT010000001.1"/>
</dbReference>
<proteinExistence type="predicted"/>
<dbReference type="InterPro" id="IPR051678">
    <property type="entry name" value="AGP_Transferase"/>
</dbReference>
<gene>
    <name evidence="2" type="ORF">JQM67_02790</name>
</gene>
<dbReference type="InterPro" id="IPR011009">
    <property type="entry name" value="Kinase-like_dom_sf"/>
</dbReference>
<evidence type="ECO:0000259" key="1">
    <source>
        <dbReference type="Pfam" id="PF01636"/>
    </source>
</evidence>
<accession>A0ABS9CK75</accession>
<dbReference type="InterPro" id="IPR002575">
    <property type="entry name" value="Aminoglycoside_PTrfase"/>
</dbReference>
<dbReference type="PANTHER" id="PTHR21310:SF15">
    <property type="entry name" value="AMINOGLYCOSIDE PHOSPHOTRANSFERASE DOMAIN-CONTAINING PROTEIN"/>
    <property type="match status" value="1"/>
</dbReference>
<keyword evidence="3" id="KW-1185">Reference proteome</keyword>
<reference evidence="2 3" key="1">
    <citation type="submission" date="2020-12" db="EMBL/GenBank/DDBJ databases">
        <title>Whole genome sequences of gut porcine anaerobes.</title>
        <authorList>
            <person name="Kubasova T."/>
            <person name="Jahodarova E."/>
            <person name="Rychlik I."/>
        </authorList>
    </citation>
    <scope>NUCLEOTIDE SEQUENCE [LARGE SCALE GENOMIC DNA]</scope>
    <source>
        <strain evidence="2 3">An867</strain>
    </source>
</reference>
<sequence>MSITDAVTKNRQGESMLRAMTTRALGRTVRDFTADELGGGLCSAVYRICADGETVVLKIASAPEVVTMRHERKYLQIEAEMLRTFNKKLHIPIPRLIALDETCEICPVPYFFMSFMPGKPLMLLDPKPDEEAVLDIKRGVGQICRAITSLEAPSFGIPYMTETYCACNADFVLQLLRMLLDDAADCGITLPGIEPEALLALIESQRSVLNQAEKPYYVHTDTWDGNVMVQDQKLTGLIDFAAILWGDPLMNHDFHTFSREPGFEEGFGKTEFNEDERIRIEIYRVWQQLGMIVERGFRQYADKNLYFWVYDVFRESVSRLCKMTGQA</sequence>
<dbReference type="Pfam" id="PF01636">
    <property type="entry name" value="APH"/>
    <property type="match status" value="1"/>
</dbReference>
<evidence type="ECO:0000313" key="3">
    <source>
        <dbReference type="Proteomes" id="UP001299220"/>
    </source>
</evidence>
<evidence type="ECO:0000313" key="2">
    <source>
        <dbReference type="EMBL" id="MCF2651531.1"/>
    </source>
</evidence>
<feature type="domain" description="Aminoglycoside phosphotransferase" evidence="1">
    <location>
        <begin position="37"/>
        <end position="249"/>
    </location>
</feature>
<protein>
    <submittedName>
        <fullName evidence="2">Aminoglycoside phosphotransferase family protein</fullName>
    </submittedName>
</protein>
<dbReference type="Gene3D" id="3.30.200.20">
    <property type="entry name" value="Phosphorylase Kinase, domain 1"/>
    <property type="match status" value="1"/>
</dbReference>